<reference evidence="1 2" key="1">
    <citation type="submission" date="2017-03" db="EMBL/GenBank/DDBJ databases">
        <title>Genome of the blue death feigning beetle - Asbolus verrucosus.</title>
        <authorList>
            <person name="Rider S.D."/>
        </authorList>
    </citation>
    <scope>NUCLEOTIDE SEQUENCE [LARGE SCALE GENOMIC DNA]</scope>
    <source>
        <strain evidence="1">Butters</strain>
        <tissue evidence="1">Head and leg muscle</tissue>
    </source>
</reference>
<gene>
    <name evidence="1" type="ORF">BDFB_005899</name>
</gene>
<protein>
    <submittedName>
        <fullName evidence="1">Uncharacterized protein</fullName>
    </submittedName>
</protein>
<proteinExistence type="predicted"/>
<dbReference type="OrthoDB" id="10382262at2759"/>
<name>A0A482VEQ5_ASBVE</name>
<dbReference type="EMBL" id="QDEB01110155">
    <property type="protein sequence ID" value="RZB62191.1"/>
    <property type="molecule type" value="Genomic_DNA"/>
</dbReference>
<sequence length="95" mass="10570">MRNGWGLNVRTMIVVAANHEGKVMPVADYASLALVIILKMEGCRYVINTFVDLRYVYALPVPKDFNVISCFCFDAADASNEIQQKLIILAQCATN</sequence>
<accession>A0A482VEQ5</accession>
<evidence type="ECO:0000313" key="2">
    <source>
        <dbReference type="Proteomes" id="UP000292052"/>
    </source>
</evidence>
<evidence type="ECO:0000313" key="1">
    <source>
        <dbReference type="EMBL" id="RZB62191.1"/>
    </source>
</evidence>
<dbReference type="AlphaFoldDB" id="A0A482VEQ5"/>
<comment type="caution">
    <text evidence="1">The sequence shown here is derived from an EMBL/GenBank/DDBJ whole genome shotgun (WGS) entry which is preliminary data.</text>
</comment>
<dbReference type="Proteomes" id="UP000292052">
    <property type="component" value="Unassembled WGS sequence"/>
</dbReference>
<keyword evidence="2" id="KW-1185">Reference proteome</keyword>
<organism evidence="1 2">
    <name type="scientific">Asbolus verrucosus</name>
    <name type="common">Desert ironclad beetle</name>
    <dbReference type="NCBI Taxonomy" id="1661398"/>
    <lineage>
        <taxon>Eukaryota</taxon>
        <taxon>Metazoa</taxon>
        <taxon>Ecdysozoa</taxon>
        <taxon>Arthropoda</taxon>
        <taxon>Hexapoda</taxon>
        <taxon>Insecta</taxon>
        <taxon>Pterygota</taxon>
        <taxon>Neoptera</taxon>
        <taxon>Endopterygota</taxon>
        <taxon>Coleoptera</taxon>
        <taxon>Polyphaga</taxon>
        <taxon>Cucujiformia</taxon>
        <taxon>Tenebrionidae</taxon>
        <taxon>Pimeliinae</taxon>
        <taxon>Asbolus</taxon>
    </lineage>
</organism>